<dbReference type="EC" id="2.4.1.101" evidence="13"/>
<feature type="non-terminal residue" evidence="14">
    <location>
        <position position="1"/>
    </location>
</feature>
<keyword evidence="6" id="KW-0812">Transmembrane</keyword>
<keyword evidence="4 13" id="KW-0328">Glycosyltransferase</keyword>
<comment type="function">
    <text evidence="13">Initiates complex N-linked carbohydrate formation. Essential for the conversion of high-mannose to hybrid and complex N-glycans.</text>
</comment>
<comment type="catalytic activity">
    <reaction evidence="13">
        <text>N(4)-(alpha-D-Man-(1-&gt;3)-[alpha-D-Man-(1-&gt;3)-[alpha-D-Man-(1-&gt;6)]-alpha-D-Man-(1-&gt;6)]-beta-D-Man-(1-&gt;4)-beta-D-GlcNAc-(1-&gt;4)-beta-D-GlcNAc)-L-asparaginyl-[protein] (N-glucan mannose isomer 5A1,2) + UDP-N-acetyl-alpha-D-glucosamine = N(4)-{beta-D-GlcNAc-(1-&gt;2)-alpha-D-Man-(1-&gt;3)-[alpha-D-Man-(1-&gt;3)-[alpha-D-Man-(1-&gt;6)]-alpha-D-Man-(1-&gt;6)]-beta-D-Man-(1-&gt;4)-beta-D-GlcNAc-(1-&gt;4)-beta-D-GlcNAc}-L-asparaginyl-[protein] + UDP + H(+)</text>
        <dbReference type="Rhea" id="RHEA:11456"/>
        <dbReference type="Rhea" id="RHEA-COMP:14367"/>
        <dbReference type="Rhea" id="RHEA-COMP:14368"/>
        <dbReference type="ChEBI" id="CHEBI:15378"/>
        <dbReference type="ChEBI" id="CHEBI:57705"/>
        <dbReference type="ChEBI" id="CHEBI:58223"/>
        <dbReference type="ChEBI" id="CHEBI:59087"/>
        <dbReference type="ChEBI" id="CHEBI:60625"/>
        <dbReference type="EC" id="2.4.1.101"/>
    </reaction>
</comment>
<proteinExistence type="inferred from homology"/>
<evidence type="ECO:0000256" key="1">
    <source>
        <dbReference type="ARBA" id="ARBA00004323"/>
    </source>
</evidence>
<evidence type="ECO:0000256" key="3">
    <source>
        <dbReference type="ARBA" id="ARBA00006492"/>
    </source>
</evidence>
<dbReference type="GO" id="GO:0016266">
    <property type="term" value="P:protein O-linked glycosylation via N-acetyl-galactosamine"/>
    <property type="evidence" value="ECO:0007669"/>
    <property type="project" value="TreeGrafter"/>
</dbReference>
<evidence type="ECO:0000256" key="9">
    <source>
        <dbReference type="ARBA" id="ARBA00022989"/>
    </source>
</evidence>
<comment type="cofactor">
    <cofactor evidence="13">
        <name>Mn(2+)</name>
        <dbReference type="ChEBI" id="CHEBI:29035"/>
    </cofactor>
    <text evidence="13">The cofactor is mostly bound to the substrate.</text>
</comment>
<accession>A0AAV2RWF4</accession>
<evidence type="ECO:0000313" key="14">
    <source>
        <dbReference type="EMBL" id="CAL4148629.1"/>
    </source>
</evidence>
<keyword evidence="5" id="KW-0808">Transferase</keyword>
<evidence type="ECO:0000256" key="6">
    <source>
        <dbReference type="ARBA" id="ARBA00022692"/>
    </source>
</evidence>
<organism evidence="14 15">
    <name type="scientific">Meganyctiphanes norvegica</name>
    <name type="common">Northern krill</name>
    <name type="synonym">Thysanopoda norvegica</name>
    <dbReference type="NCBI Taxonomy" id="48144"/>
    <lineage>
        <taxon>Eukaryota</taxon>
        <taxon>Metazoa</taxon>
        <taxon>Ecdysozoa</taxon>
        <taxon>Arthropoda</taxon>
        <taxon>Crustacea</taxon>
        <taxon>Multicrustacea</taxon>
        <taxon>Malacostraca</taxon>
        <taxon>Eumalacostraca</taxon>
        <taxon>Eucarida</taxon>
        <taxon>Euphausiacea</taxon>
        <taxon>Euphausiidae</taxon>
        <taxon>Meganyctiphanes</taxon>
    </lineage>
</organism>
<evidence type="ECO:0000313" key="15">
    <source>
        <dbReference type="Proteomes" id="UP001497623"/>
    </source>
</evidence>
<dbReference type="InterPro" id="IPR029044">
    <property type="entry name" value="Nucleotide-diphossugar_trans"/>
</dbReference>
<dbReference type="Proteomes" id="UP001497623">
    <property type="component" value="Unassembled WGS sequence"/>
</dbReference>
<evidence type="ECO:0000256" key="2">
    <source>
        <dbReference type="ARBA" id="ARBA00004922"/>
    </source>
</evidence>
<evidence type="ECO:0000256" key="13">
    <source>
        <dbReference type="RuleBase" id="RU368119"/>
    </source>
</evidence>
<dbReference type="GO" id="GO:0030145">
    <property type="term" value="F:manganese ion binding"/>
    <property type="evidence" value="ECO:0007669"/>
    <property type="project" value="UniProtKB-UniRule"/>
</dbReference>
<evidence type="ECO:0000256" key="7">
    <source>
        <dbReference type="ARBA" id="ARBA00022723"/>
    </source>
</evidence>
<comment type="subcellular location">
    <subcellularLocation>
        <location evidence="1 13">Golgi apparatus membrane</location>
        <topology evidence="1 13">Single-pass type II membrane protein</topology>
    </subcellularLocation>
</comment>
<evidence type="ECO:0000256" key="8">
    <source>
        <dbReference type="ARBA" id="ARBA00022968"/>
    </source>
</evidence>
<dbReference type="GO" id="GO:0047223">
    <property type="term" value="F:beta-1,3-galactosyl-O-glycosyl-glycoprotein beta-1,3-N-acetylglucosaminyltransferase activity"/>
    <property type="evidence" value="ECO:0007669"/>
    <property type="project" value="TreeGrafter"/>
</dbReference>
<evidence type="ECO:0000256" key="10">
    <source>
        <dbReference type="ARBA" id="ARBA00023034"/>
    </source>
</evidence>
<dbReference type="InterPro" id="IPR004139">
    <property type="entry name" value="Glyco_trans_13"/>
</dbReference>
<dbReference type="SUPFAM" id="SSF53448">
    <property type="entry name" value="Nucleotide-diphospho-sugar transferases"/>
    <property type="match status" value="1"/>
</dbReference>
<dbReference type="Gene3D" id="3.90.550.10">
    <property type="entry name" value="Spore Coat Polysaccharide Biosynthesis Protein SpsA, Chain A"/>
    <property type="match status" value="1"/>
</dbReference>
<evidence type="ECO:0000256" key="5">
    <source>
        <dbReference type="ARBA" id="ARBA00022679"/>
    </source>
</evidence>
<dbReference type="GO" id="GO:0003827">
    <property type="term" value="F:alpha-1,3-mannosylglycoprotein 2-beta-N-acetylglucosaminyltransferase activity"/>
    <property type="evidence" value="ECO:0007669"/>
    <property type="project" value="UniProtKB-UniRule"/>
</dbReference>
<name>A0AAV2RWF4_MEGNR</name>
<dbReference type="PANTHER" id="PTHR46396">
    <property type="entry name" value="PROTEIN O-LINKED-MANNOSE BETA-1,2-N-ACETYLGLUCOSAMINYLTRANSFERASE 1"/>
    <property type="match status" value="1"/>
</dbReference>
<gene>
    <name evidence="14" type="ORF">MNOR_LOCUS30264</name>
</gene>
<comment type="caution">
    <text evidence="14">The sequence shown here is derived from an EMBL/GenBank/DDBJ whole genome shotgun (WGS) entry which is preliminary data.</text>
</comment>
<dbReference type="InterPro" id="IPR052463">
    <property type="entry name" value="O-linked_mannose_GnT"/>
</dbReference>
<protein>
    <recommendedName>
        <fullName evidence="13">Alpha-1,3-mannosyl-glycoprotein 2-beta-N-acetylglucosaminyltransferase</fullName>
        <shortName evidence="13">GNT-I</shortName>
        <shortName evidence="13">GlcNAc-T I</shortName>
        <ecNumber evidence="13">2.4.1.101</ecNumber>
    </recommendedName>
    <alternativeName>
        <fullName evidence="13">N-glycosyl-oligosaccharide-glycoprotein N-acetylglucosaminyltransferase I</fullName>
    </alternativeName>
</protein>
<keyword evidence="10 13" id="KW-0333">Golgi apparatus</keyword>
<dbReference type="EMBL" id="CAXKWB010036594">
    <property type="protein sequence ID" value="CAL4148629.1"/>
    <property type="molecule type" value="Genomic_DNA"/>
</dbReference>
<keyword evidence="15" id="KW-1185">Reference proteome</keyword>
<evidence type="ECO:0000256" key="11">
    <source>
        <dbReference type="ARBA" id="ARBA00023136"/>
    </source>
</evidence>
<keyword evidence="9" id="KW-1133">Transmembrane helix</keyword>
<comment type="pathway">
    <text evidence="2 13">Protein modification; protein glycosylation.</text>
</comment>
<evidence type="ECO:0000256" key="4">
    <source>
        <dbReference type="ARBA" id="ARBA00022676"/>
    </source>
</evidence>
<keyword evidence="11" id="KW-0472">Membrane</keyword>
<evidence type="ECO:0000256" key="12">
    <source>
        <dbReference type="ARBA" id="ARBA00023211"/>
    </source>
</evidence>
<keyword evidence="12 13" id="KW-0464">Manganese</keyword>
<dbReference type="Pfam" id="PF03071">
    <property type="entry name" value="GNT-I"/>
    <property type="match status" value="1"/>
</dbReference>
<keyword evidence="8 13" id="KW-0735">Signal-anchor</keyword>
<reference evidence="14 15" key="1">
    <citation type="submission" date="2024-05" db="EMBL/GenBank/DDBJ databases">
        <authorList>
            <person name="Wallberg A."/>
        </authorList>
    </citation>
    <scope>NUCLEOTIDE SEQUENCE [LARGE SCALE GENOMIC DNA]</scope>
</reference>
<dbReference type="GO" id="GO:0000139">
    <property type="term" value="C:Golgi membrane"/>
    <property type="evidence" value="ECO:0007669"/>
    <property type="project" value="UniProtKB-SubCell"/>
</dbReference>
<keyword evidence="7 13" id="KW-0479">Metal-binding</keyword>
<dbReference type="AlphaFoldDB" id="A0AAV2RWF4"/>
<sequence length="331" mass="38701">NIIENLNISNSVEKKWYTNYRLLQYYRKVYEIAVSTFLSAPAVIFLDEDARVSPDFFSFMSQTFWLLYEDPSIYCITGFAHLGLKGLAHHPSKIQRGRIQVEWGYAITNEFIKEALSMWPDKSDNYNLIYDFWLYQYVSKNRECVFPEFSRIHHFGVGVNSIADMVEMIYQPMPVVEEANVPLANIDNILYYNWKRELTINITSAVPLEGNPCSLNFLPSPAKENHYSFFYKLNRQSNGQLDEYQYYESVFCMGTWGMSEQGHHEGVTILSPSYYVTLYMIGVPFSSYSNLLPNNYSLWDIDKITNATFDANQERIEEISLLRIYPRNINV</sequence>
<dbReference type="PANTHER" id="PTHR46396:SF1">
    <property type="entry name" value="PROTEIN O-LINKED-MANNOSE BETA-1,2-N-ACETYLGLUCOSAMINYLTRANSFERASE 1"/>
    <property type="match status" value="1"/>
</dbReference>
<comment type="similarity">
    <text evidence="3 13">Belongs to the glycosyltransferase 13 family.</text>
</comment>
<feature type="non-terminal residue" evidence="14">
    <location>
        <position position="331"/>
    </location>
</feature>